<organism evidence="2">
    <name type="scientific">Harpegnathos saltator</name>
    <name type="common">Jerdon's jumping ant</name>
    <dbReference type="NCBI Taxonomy" id="610380"/>
    <lineage>
        <taxon>Eukaryota</taxon>
        <taxon>Metazoa</taxon>
        <taxon>Ecdysozoa</taxon>
        <taxon>Arthropoda</taxon>
        <taxon>Hexapoda</taxon>
        <taxon>Insecta</taxon>
        <taxon>Pterygota</taxon>
        <taxon>Neoptera</taxon>
        <taxon>Endopterygota</taxon>
        <taxon>Hymenoptera</taxon>
        <taxon>Apocrita</taxon>
        <taxon>Aculeata</taxon>
        <taxon>Formicoidea</taxon>
        <taxon>Formicidae</taxon>
        <taxon>Ponerinae</taxon>
        <taxon>Ponerini</taxon>
        <taxon>Harpegnathos</taxon>
    </lineage>
</organism>
<proteinExistence type="predicted"/>
<dbReference type="AlphaFoldDB" id="E2BTP1"/>
<feature type="non-terminal residue" evidence="1">
    <location>
        <position position="1"/>
    </location>
</feature>
<dbReference type="EMBL" id="GL450473">
    <property type="protein sequence ID" value="EFN80939.1"/>
    <property type="molecule type" value="Genomic_DNA"/>
</dbReference>
<dbReference type="OMA" id="CPTFKRA"/>
<keyword evidence="2" id="KW-1185">Reference proteome</keyword>
<evidence type="ECO:0000313" key="2">
    <source>
        <dbReference type="Proteomes" id="UP000008237"/>
    </source>
</evidence>
<reference evidence="1 2" key="1">
    <citation type="journal article" date="2010" name="Science">
        <title>Genomic comparison of the ants Camponotus floridanus and Harpegnathos saltator.</title>
        <authorList>
            <person name="Bonasio R."/>
            <person name="Zhang G."/>
            <person name="Ye C."/>
            <person name="Mutti N.S."/>
            <person name="Fang X."/>
            <person name="Qin N."/>
            <person name="Donahue G."/>
            <person name="Yang P."/>
            <person name="Li Q."/>
            <person name="Li C."/>
            <person name="Zhang P."/>
            <person name="Huang Z."/>
            <person name="Berger S.L."/>
            <person name="Reinberg D."/>
            <person name="Wang J."/>
            <person name="Liebig J."/>
        </authorList>
    </citation>
    <scope>NUCLEOTIDE SEQUENCE [LARGE SCALE GENOMIC DNA]</scope>
    <source>
        <strain evidence="1 2">R22 G/1</strain>
    </source>
</reference>
<protein>
    <submittedName>
        <fullName evidence="1">Uncharacterized protein</fullName>
    </submittedName>
</protein>
<evidence type="ECO:0000313" key="1">
    <source>
        <dbReference type="EMBL" id="EFN80939.1"/>
    </source>
</evidence>
<name>E2BTP1_HARSA</name>
<gene>
    <name evidence="1" type="ORF">EAI_00062</name>
</gene>
<dbReference type="InParanoid" id="E2BTP1"/>
<sequence length="73" mass="8410">HMAKNCTREETCCKCAGNHKAKECKAQKMKCINCMHKNQTYNLKINEGHNALDPECPTFKRALGEEKKRIGWD</sequence>
<accession>E2BTP1</accession>
<dbReference type="Proteomes" id="UP000008237">
    <property type="component" value="Unassembled WGS sequence"/>
</dbReference>
<feature type="non-terminal residue" evidence="1">
    <location>
        <position position="73"/>
    </location>
</feature>